<reference evidence="2" key="1">
    <citation type="journal article" date="2019" name="Int. J. Syst. Evol. Microbiol.">
        <title>The Global Catalogue of Microorganisms (GCM) 10K type strain sequencing project: providing services to taxonomists for standard genome sequencing and annotation.</title>
        <authorList>
            <consortium name="The Broad Institute Genomics Platform"/>
            <consortium name="The Broad Institute Genome Sequencing Center for Infectious Disease"/>
            <person name="Wu L."/>
            <person name="Ma J."/>
        </authorList>
    </citation>
    <scope>NUCLEOTIDE SEQUENCE [LARGE SCALE GENOMIC DNA]</scope>
    <source>
        <strain evidence="2">NBRC 108730</strain>
    </source>
</reference>
<evidence type="ECO:0000313" key="1">
    <source>
        <dbReference type="EMBL" id="GMA87109.1"/>
    </source>
</evidence>
<protein>
    <submittedName>
        <fullName evidence="1">Phosphohydrolase</fullName>
    </submittedName>
</protein>
<name>A0ABQ6JJ25_9ACTN</name>
<organism evidence="1 2">
    <name type="scientific">Angustibacter aerolatus</name>
    <dbReference type="NCBI Taxonomy" id="1162965"/>
    <lineage>
        <taxon>Bacteria</taxon>
        <taxon>Bacillati</taxon>
        <taxon>Actinomycetota</taxon>
        <taxon>Actinomycetes</taxon>
        <taxon>Kineosporiales</taxon>
        <taxon>Kineosporiaceae</taxon>
    </lineage>
</organism>
<dbReference type="Gene3D" id="1.10.3210.10">
    <property type="entry name" value="Hypothetical protein af1432"/>
    <property type="match status" value="1"/>
</dbReference>
<dbReference type="EMBL" id="BSUZ01000001">
    <property type="protein sequence ID" value="GMA87109.1"/>
    <property type="molecule type" value="Genomic_DNA"/>
</dbReference>
<dbReference type="SUPFAM" id="SSF109604">
    <property type="entry name" value="HD-domain/PDEase-like"/>
    <property type="match status" value="1"/>
</dbReference>
<sequence length="152" mass="16645">MDDPLVARARAIARRAHDGQTDKAGRPYATHPERVAARLDDPGDQVVALLHDVLEDRAGWDAARLVAAGIPGHLVTDVVALTHHPYEPRTRYVDRIRAAGPRAVRVKRADIADNSDPARLAALDETTQDRLRRKYARDLARLDAPATEPGSA</sequence>
<keyword evidence="2" id="KW-1185">Reference proteome</keyword>
<accession>A0ABQ6JJ25</accession>
<gene>
    <name evidence="1" type="ORF">GCM10025868_23590</name>
</gene>
<evidence type="ECO:0000313" key="2">
    <source>
        <dbReference type="Proteomes" id="UP001157017"/>
    </source>
</evidence>
<proteinExistence type="predicted"/>
<comment type="caution">
    <text evidence="1">The sequence shown here is derived from an EMBL/GenBank/DDBJ whole genome shotgun (WGS) entry which is preliminary data.</text>
</comment>
<dbReference type="Proteomes" id="UP001157017">
    <property type="component" value="Unassembled WGS sequence"/>
</dbReference>